<reference evidence="2 3" key="1">
    <citation type="submission" date="2016-10" db="EMBL/GenBank/DDBJ databases">
        <authorList>
            <person name="de Groot N.N."/>
        </authorList>
    </citation>
    <scope>NUCLEOTIDE SEQUENCE [LARGE SCALE GENOMIC DNA]</scope>
    <source>
        <strain evidence="2 3">CGMCC 4.5727</strain>
    </source>
</reference>
<feature type="compositionally biased region" description="Low complexity" evidence="1">
    <location>
        <begin position="45"/>
        <end position="54"/>
    </location>
</feature>
<name>A0A1G8ZSZ3_9ACTN</name>
<dbReference type="OrthoDB" id="4232218at2"/>
<dbReference type="AlphaFoldDB" id="A0A1G8ZSZ3"/>
<feature type="region of interest" description="Disordered" evidence="1">
    <location>
        <begin position="45"/>
        <end position="68"/>
    </location>
</feature>
<dbReference type="Proteomes" id="UP000199155">
    <property type="component" value="Unassembled WGS sequence"/>
</dbReference>
<sequence length="96" mass="10727">MAALFPHTIRLNSRFTPAAWRRALVRIIDRLADAPLDQSVVQAAPTRNATAARRGCPPTRSAAPARRGFAKPRARWYTVTGADGRPHLVAEWRRED</sequence>
<evidence type="ECO:0000313" key="3">
    <source>
        <dbReference type="Proteomes" id="UP000199155"/>
    </source>
</evidence>
<proteinExistence type="predicted"/>
<evidence type="ECO:0000256" key="1">
    <source>
        <dbReference type="SAM" id="MobiDB-lite"/>
    </source>
</evidence>
<organism evidence="2 3">
    <name type="scientific">Streptomyces indicus</name>
    <dbReference type="NCBI Taxonomy" id="417292"/>
    <lineage>
        <taxon>Bacteria</taxon>
        <taxon>Bacillati</taxon>
        <taxon>Actinomycetota</taxon>
        <taxon>Actinomycetes</taxon>
        <taxon>Kitasatosporales</taxon>
        <taxon>Streptomycetaceae</taxon>
        <taxon>Streptomyces</taxon>
    </lineage>
</organism>
<dbReference type="EMBL" id="FNFF01000005">
    <property type="protein sequence ID" value="SDK17250.1"/>
    <property type="molecule type" value="Genomic_DNA"/>
</dbReference>
<keyword evidence="3" id="KW-1185">Reference proteome</keyword>
<dbReference type="RefSeq" id="WP_093610251.1">
    <property type="nucleotide sequence ID" value="NZ_FNFF01000005.1"/>
</dbReference>
<evidence type="ECO:0000313" key="2">
    <source>
        <dbReference type="EMBL" id="SDK17250.1"/>
    </source>
</evidence>
<protein>
    <submittedName>
        <fullName evidence="2">Uncharacterized protein</fullName>
    </submittedName>
</protein>
<accession>A0A1G8ZSZ3</accession>
<gene>
    <name evidence="2" type="ORF">SAMN05421806_105128</name>
</gene>